<keyword evidence="3" id="KW-1185">Reference proteome</keyword>
<dbReference type="Pfam" id="PF08268">
    <property type="entry name" value="FBA_3"/>
    <property type="match status" value="1"/>
</dbReference>
<dbReference type="OrthoDB" id="1845982at2759"/>
<dbReference type="PANTHER" id="PTHR35546:SF113">
    <property type="entry name" value="F-BOX ASSOCIATED DOMAIN-CONTAINING PROTEIN"/>
    <property type="match status" value="1"/>
</dbReference>
<accession>A0A565C7C9</accession>
<gene>
    <name evidence="2" type="ORF">ANE_LOCUS19985</name>
</gene>
<dbReference type="Proteomes" id="UP000489600">
    <property type="component" value="Unassembled WGS sequence"/>
</dbReference>
<reference evidence="2" key="1">
    <citation type="submission" date="2019-07" db="EMBL/GenBank/DDBJ databases">
        <authorList>
            <person name="Dittberner H."/>
        </authorList>
    </citation>
    <scope>NUCLEOTIDE SEQUENCE [LARGE SCALE GENOMIC DNA]</scope>
</reference>
<dbReference type="InterPro" id="IPR013187">
    <property type="entry name" value="F-box-assoc_dom_typ3"/>
</dbReference>
<dbReference type="AlphaFoldDB" id="A0A565C7C9"/>
<dbReference type="PANTHER" id="PTHR35546">
    <property type="entry name" value="F-BOX PROTEIN INTERACTION DOMAIN PROTEIN-RELATED"/>
    <property type="match status" value="1"/>
</dbReference>
<dbReference type="NCBIfam" id="TIGR01640">
    <property type="entry name" value="F_box_assoc_1"/>
    <property type="match status" value="1"/>
</dbReference>
<feature type="domain" description="F-box associated beta-propeller type 3" evidence="1">
    <location>
        <begin position="84"/>
        <end position="298"/>
    </location>
</feature>
<protein>
    <recommendedName>
        <fullName evidence="1">F-box associated beta-propeller type 3 domain-containing protein</fullName>
    </recommendedName>
</protein>
<dbReference type="EMBL" id="CABITT030000006">
    <property type="protein sequence ID" value="VVB09541.1"/>
    <property type="molecule type" value="Genomic_DNA"/>
</dbReference>
<evidence type="ECO:0000259" key="1">
    <source>
        <dbReference type="Pfam" id="PF08268"/>
    </source>
</evidence>
<sequence>MNSPSTEMNEDTILEILSYCPATEIAKFRQLNKACNKRSYEFYFTTCHLPRTNSVFGYLIQCSNREFKYRSSFVSGVEEETPEKTIISLDFLPSKHVKIEACDTRNGILLCVDEDKYEGGRRIPDYIVCKPATKEYRIIPNPKTRYFTVVTGLMVIQSDPFRYKIVRVSEPMKHERRKMKEGCYNLNCEVFDSDSFAWKRLNDLELPRYEFIRRSDKPVSSYGFLHWLTTENNVIRFCMRTETWSFFPVPVGLVSDGSPPLALVRYEGKLGLLVSSRGGEDDDLWVLENSFGKSWINVKDGKITRSQGSRYVEPIWFVSNDVVSMAGFDRLSLYNMNSNKSKHLHMNKTQDFFLSYYHSPKDCFIPFYSNYDTVGLSKDSTVVNNQAKGKRVKPNMLKNRKKSGKLFSSKSLSFRKIQFYI</sequence>
<organism evidence="2 3">
    <name type="scientific">Arabis nemorensis</name>
    <dbReference type="NCBI Taxonomy" id="586526"/>
    <lineage>
        <taxon>Eukaryota</taxon>
        <taxon>Viridiplantae</taxon>
        <taxon>Streptophyta</taxon>
        <taxon>Embryophyta</taxon>
        <taxon>Tracheophyta</taxon>
        <taxon>Spermatophyta</taxon>
        <taxon>Magnoliopsida</taxon>
        <taxon>eudicotyledons</taxon>
        <taxon>Gunneridae</taxon>
        <taxon>Pentapetalae</taxon>
        <taxon>rosids</taxon>
        <taxon>malvids</taxon>
        <taxon>Brassicales</taxon>
        <taxon>Brassicaceae</taxon>
        <taxon>Arabideae</taxon>
        <taxon>Arabis</taxon>
    </lineage>
</organism>
<dbReference type="InterPro" id="IPR017451">
    <property type="entry name" value="F-box-assoc_interact_dom"/>
</dbReference>
<evidence type="ECO:0000313" key="3">
    <source>
        <dbReference type="Proteomes" id="UP000489600"/>
    </source>
</evidence>
<comment type="caution">
    <text evidence="2">The sequence shown here is derived from an EMBL/GenBank/DDBJ whole genome shotgun (WGS) entry which is preliminary data.</text>
</comment>
<proteinExistence type="predicted"/>
<name>A0A565C7C9_9BRAS</name>
<dbReference type="InterPro" id="IPR055290">
    <property type="entry name" value="At3g26010-like"/>
</dbReference>
<evidence type="ECO:0000313" key="2">
    <source>
        <dbReference type="EMBL" id="VVB09541.1"/>
    </source>
</evidence>